<dbReference type="SUPFAM" id="SSF47370">
    <property type="entry name" value="Bromodomain"/>
    <property type="match status" value="1"/>
</dbReference>
<evidence type="ECO:0000256" key="2">
    <source>
        <dbReference type="PROSITE-ProRule" id="PRU00035"/>
    </source>
</evidence>
<dbReference type="EMBL" id="BSYO01000023">
    <property type="protein sequence ID" value="GMH21856.1"/>
    <property type="molecule type" value="Genomic_DNA"/>
</dbReference>
<dbReference type="PANTHER" id="PTHR45926">
    <property type="entry name" value="OSJNBA0053K19.4 PROTEIN"/>
    <property type="match status" value="1"/>
</dbReference>
<keyword evidence="5" id="KW-1185">Reference proteome</keyword>
<dbReference type="Proteomes" id="UP001279734">
    <property type="component" value="Unassembled WGS sequence"/>
</dbReference>
<evidence type="ECO:0000256" key="1">
    <source>
        <dbReference type="ARBA" id="ARBA00023117"/>
    </source>
</evidence>
<reference evidence="4" key="1">
    <citation type="submission" date="2023-05" db="EMBL/GenBank/DDBJ databases">
        <title>Nepenthes gracilis genome sequencing.</title>
        <authorList>
            <person name="Fukushima K."/>
        </authorList>
    </citation>
    <scope>NUCLEOTIDE SEQUENCE</scope>
    <source>
        <strain evidence="4">SING2019-196</strain>
    </source>
</reference>
<dbReference type="Pfam" id="PF00439">
    <property type="entry name" value="Bromodomain"/>
    <property type="match status" value="1"/>
</dbReference>
<sequence>MKKIETNNNLKLSVDEGVNGGKLKWVHSEVGSVVGHQSRPLASLIVPGIDNHQSALLDRLMKHMHAWVFDKPVDVMGLGLHDYHAIIKHPMDLGTVKSRLNTNWYKAPEDFAEDNIEADYLQELRIAADYEAGLPTPTSRIVARIYQQ</sequence>
<evidence type="ECO:0000313" key="5">
    <source>
        <dbReference type="Proteomes" id="UP001279734"/>
    </source>
</evidence>
<name>A0AAD3XZP6_NEPGR</name>
<dbReference type="SMART" id="SM00297">
    <property type="entry name" value="BROMO"/>
    <property type="match status" value="1"/>
</dbReference>
<protein>
    <recommendedName>
        <fullName evidence="3">Bromo domain-containing protein</fullName>
    </recommendedName>
</protein>
<dbReference type="Gene3D" id="1.20.920.10">
    <property type="entry name" value="Bromodomain-like"/>
    <property type="match status" value="1"/>
</dbReference>
<gene>
    <name evidence="4" type="ORF">Nepgr_023699</name>
</gene>
<dbReference type="InterPro" id="IPR036427">
    <property type="entry name" value="Bromodomain-like_sf"/>
</dbReference>
<evidence type="ECO:0000313" key="4">
    <source>
        <dbReference type="EMBL" id="GMH21856.1"/>
    </source>
</evidence>
<dbReference type="PRINTS" id="PR00503">
    <property type="entry name" value="BROMODOMAIN"/>
</dbReference>
<organism evidence="4 5">
    <name type="scientific">Nepenthes gracilis</name>
    <name type="common">Slender pitcher plant</name>
    <dbReference type="NCBI Taxonomy" id="150966"/>
    <lineage>
        <taxon>Eukaryota</taxon>
        <taxon>Viridiplantae</taxon>
        <taxon>Streptophyta</taxon>
        <taxon>Embryophyta</taxon>
        <taxon>Tracheophyta</taxon>
        <taxon>Spermatophyta</taxon>
        <taxon>Magnoliopsida</taxon>
        <taxon>eudicotyledons</taxon>
        <taxon>Gunneridae</taxon>
        <taxon>Pentapetalae</taxon>
        <taxon>Caryophyllales</taxon>
        <taxon>Nepenthaceae</taxon>
        <taxon>Nepenthes</taxon>
    </lineage>
</organism>
<dbReference type="PROSITE" id="PS50014">
    <property type="entry name" value="BROMODOMAIN_2"/>
    <property type="match status" value="1"/>
</dbReference>
<comment type="caution">
    <text evidence="4">The sequence shown here is derived from an EMBL/GenBank/DDBJ whole genome shotgun (WGS) entry which is preliminary data.</text>
</comment>
<proteinExistence type="predicted"/>
<evidence type="ECO:0000259" key="3">
    <source>
        <dbReference type="PROSITE" id="PS50014"/>
    </source>
</evidence>
<dbReference type="AlphaFoldDB" id="A0AAD3XZP6"/>
<accession>A0AAD3XZP6</accession>
<dbReference type="InterPro" id="IPR001487">
    <property type="entry name" value="Bromodomain"/>
</dbReference>
<keyword evidence="1 2" id="KW-0103">Bromodomain</keyword>
<feature type="domain" description="Bromo" evidence="3">
    <location>
        <begin position="61"/>
        <end position="114"/>
    </location>
</feature>